<dbReference type="AlphaFoldDB" id="A0A6J4P0I8"/>
<feature type="region of interest" description="Disordered" evidence="1">
    <location>
        <begin position="1"/>
        <end position="75"/>
    </location>
</feature>
<accession>A0A6J4P0I8</accession>
<protein>
    <submittedName>
        <fullName evidence="2">Uncharacterized protein</fullName>
    </submittedName>
</protein>
<name>A0A6J4P0I8_9PSEU</name>
<evidence type="ECO:0000313" key="2">
    <source>
        <dbReference type="EMBL" id="CAA9402814.1"/>
    </source>
</evidence>
<feature type="non-terminal residue" evidence="2">
    <location>
        <position position="1"/>
    </location>
</feature>
<organism evidence="2">
    <name type="scientific">uncultured Pseudonocardia sp</name>
    <dbReference type="NCBI Taxonomy" id="211455"/>
    <lineage>
        <taxon>Bacteria</taxon>
        <taxon>Bacillati</taxon>
        <taxon>Actinomycetota</taxon>
        <taxon>Actinomycetes</taxon>
        <taxon>Pseudonocardiales</taxon>
        <taxon>Pseudonocardiaceae</taxon>
        <taxon>Pseudonocardia</taxon>
        <taxon>environmental samples</taxon>
    </lineage>
</organism>
<dbReference type="EMBL" id="CADCUS010000236">
    <property type="protein sequence ID" value="CAA9402814.1"/>
    <property type="molecule type" value="Genomic_DNA"/>
</dbReference>
<feature type="non-terminal residue" evidence="2">
    <location>
        <position position="75"/>
    </location>
</feature>
<evidence type="ECO:0000256" key="1">
    <source>
        <dbReference type="SAM" id="MobiDB-lite"/>
    </source>
</evidence>
<sequence>GAGPDRGGTDRRGVGVPPGRDPRGRLPGDRGGAAGHPGRVRRLGALPRPALPGRRPEGRAPPQAEQAHAARDQLL</sequence>
<proteinExistence type="predicted"/>
<reference evidence="2" key="1">
    <citation type="submission" date="2020-02" db="EMBL/GenBank/DDBJ databases">
        <authorList>
            <person name="Meier V. D."/>
        </authorList>
    </citation>
    <scope>NUCLEOTIDE SEQUENCE</scope>
    <source>
        <strain evidence="2">AVDCRST_MAG66</strain>
    </source>
</reference>
<gene>
    <name evidence="2" type="ORF">AVDCRST_MAG66-1656</name>
</gene>
<feature type="compositionally biased region" description="Low complexity" evidence="1">
    <location>
        <begin position="43"/>
        <end position="53"/>
    </location>
</feature>